<dbReference type="GO" id="GO:0003677">
    <property type="term" value="F:DNA binding"/>
    <property type="evidence" value="ECO:0007669"/>
    <property type="project" value="InterPro"/>
</dbReference>
<dbReference type="InterPro" id="IPR002104">
    <property type="entry name" value="Integrase_catalytic"/>
</dbReference>
<keyword evidence="5" id="KW-1185">Reference proteome</keyword>
<keyword evidence="2" id="KW-0233">DNA recombination</keyword>
<evidence type="ECO:0000313" key="4">
    <source>
        <dbReference type="EMBL" id="MXP42942.1"/>
    </source>
</evidence>
<sequence>MHITNPGLLDYRAKRRGEGLQAHSVNRDFAYLKAALRHAQQIHGQQIPSLAWKELRAKEPDGRTRFLSRDEYDRLLAVCGKELSLIVKVAVSTGLRKNNLLQLDWKEVDLSSGMITVTIKGNKRHTIRMPANIRAALSTRPERKGKVFDTTNFRKDWEAAVRKSALANFRFHDLRHTCATWMRMAGVDIADICDALGHSSVTVTMRYAHIEPDEHVSPFDRISERVWSQSAAHSPEEVQTSAIKH</sequence>
<reference evidence="4 5" key="1">
    <citation type="submission" date="2019-12" db="EMBL/GenBank/DDBJ databases">
        <title>Genomic-based taxomic classification of the family Erythrobacteraceae.</title>
        <authorList>
            <person name="Xu L."/>
        </authorList>
    </citation>
    <scope>NUCLEOTIDE SEQUENCE [LARGE SCALE GENOMIC DNA]</scope>
    <source>
        <strain evidence="4 5">KCTC 42453</strain>
    </source>
</reference>
<evidence type="ECO:0000256" key="2">
    <source>
        <dbReference type="ARBA" id="ARBA00023172"/>
    </source>
</evidence>
<dbReference type="AlphaFoldDB" id="A0A845AZT4"/>
<dbReference type="PROSITE" id="PS51898">
    <property type="entry name" value="TYR_RECOMBINASE"/>
    <property type="match status" value="1"/>
</dbReference>
<evidence type="ECO:0000313" key="5">
    <source>
        <dbReference type="Proteomes" id="UP000431922"/>
    </source>
</evidence>
<dbReference type="InterPro" id="IPR011010">
    <property type="entry name" value="DNA_brk_join_enz"/>
</dbReference>
<dbReference type="Pfam" id="PF00589">
    <property type="entry name" value="Phage_integrase"/>
    <property type="match status" value="1"/>
</dbReference>
<dbReference type="GO" id="GO:0015074">
    <property type="term" value="P:DNA integration"/>
    <property type="evidence" value="ECO:0007669"/>
    <property type="project" value="UniProtKB-KW"/>
</dbReference>
<dbReference type="Gene3D" id="1.10.443.10">
    <property type="entry name" value="Intergrase catalytic core"/>
    <property type="match status" value="1"/>
</dbReference>
<dbReference type="GO" id="GO:0006310">
    <property type="term" value="P:DNA recombination"/>
    <property type="evidence" value="ECO:0007669"/>
    <property type="project" value="UniProtKB-KW"/>
</dbReference>
<dbReference type="Proteomes" id="UP000431922">
    <property type="component" value="Unassembled WGS sequence"/>
</dbReference>
<dbReference type="PANTHER" id="PTHR30349:SF64">
    <property type="entry name" value="PROPHAGE INTEGRASE INTD-RELATED"/>
    <property type="match status" value="1"/>
</dbReference>
<dbReference type="CDD" id="cd00796">
    <property type="entry name" value="INT_Rci_Hp1_C"/>
    <property type="match status" value="1"/>
</dbReference>
<dbReference type="PANTHER" id="PTHR30349">
    <property type="entry name" value="PHAGE INTEGRASE-RELATED"/>
    <property type="match status" value="1"/>
</dbReference>
<protein>
    <submittedName>
        <fullName evidence="4">Tyrosine-type recombinase/integrase</fullName>
    </submittedName>
</protein>
<gene>
    <name evidence="4" type="ORF">GRI65_00565</name>
</gene>
<dbReference type="SUPFAM" id="SSF56349">
    <property type="entry name" value="DNA breaking-rejoining enzymes"/>
    <property type="match status" value="1"/>
</dbReference>
<accession>A0A845AZT4</accession>
<comment type="caution">
    <text evidence="4">The sequence shown here is derived from an EMBL/GenBank/DDBJ whole genome shotgun (WGS) entry which is preliminary data.</text>
</comment>
<keyword evidence="1" id="KW-0229">DNA integration</keyword>
<dbReference type="EMBL" id="WTYL01000001">
    <property type="protein sequence ID" value="MXP42942.1"/>
    <property type="molecule type" value="Genomic_DNA"/>
</dbReference>
<dbReference type="InterPro" id="IPR013762">
    <property type="entry name" value="Integrase-like_cat_sf"/>
</dbReference>
<name>A0A845AZT4_9SPHN</name>
<dbReference type="InterPro" id="IPR050090">
    <property type="entry name" value="Tyrosine_recombinase_XerCD"/>
</dbReference>
<evidence type="ECO:0000259" key="3">
    <source>
        <dbReference type="PROSITE" id="PS51898"/>
    </source>
</evidence>
<organism evidence="4 5">
    <name type="scientific">Allopontixanthobacter sediminis</name>
    <dbReference type="NCBI Taxonomy" id="1689985"/>
    <lineage>
        <taxon>Bacteria</taxon>
        <taxon>Pseudomonadati</taxon>
        <taxon>Pseudomonadota</taxon>
        <taxon>Alphaproteobacteria</taxon>
        <taxon>Sphingomonadales</taxon>
        <taxon>Erythrobacteraceae</taxon>
        <taxon>Allopontixanthobacter</taxon>
    </lineage>
</organism>
<proteinExistence type="predicted"/>
<feature type="domain" description="Tyr recombinase" evidence="3">
    <location>
        <begin position="62"/>
        <end position="220"/>
    </location>
</feature>
<evidence type="ECO:0000256" key="1">
    <source>
        <dbReference type="ARBA" id="ARBA00022908"/>
    </source>
</evidence>